<dbReference type="AlphaFoldDB" id="A0A8S9YMS0"/>
<evidence type="ECO:0000313" key="1">
    <source>
        <dbReference type="EMBL" id="KAF7249902.1"/>
    </source>
</evidence>
<organism evidence="1 2">
    <name type="scientific">Paragonimus skrjabini miyazakii</name>
    <dbReference type="NCBI Taxonomy" id="59628"/>
    <lineage>
        <taxon>Eukaryota</taxon>
        <taxon>Metazoa</taxon>
        <taxon>Spiralia</taxon>
        <taxon>Lophotrochozoa</taxon>
        <taxon>Platyhelminthes</taxon>
        <taxon>Trematoda</taxon>
        <taxon>Digenea</taxon>
        <taxon>Plagiorchiida</taxon>
        <taxon>Troglotremata</taxon>
        <taxon>Troglotrematidae</taxon>
        <taxon>Paragonimus</taxon>
    </lineage>
</organism>
<protein>
    <submittedName>
        <fullName evidence="1">Uncharacterized protein</fullName>
    </submittedName>
</protein>
<proteinExistence type="predicted"/>
<comment type="caution">
    <text evidence="1">The sequence shown here is derived from an EMBL/GenBank/DDBJ whole genome shotgun (WGS) entry which is preliminary data.</text>
</comment>
<reference evidence="1" key="1">
    <citation type="submission" date="2019-07" db="EMBL/GenBank/DDBJ databases">
        <title>Annotation for the trematode Paragonimus miyazaki's.</title>
        <authorList>
            <person name="Choi Y.-J."/>
        </authorList>
    </citation>
    <scope>NUCLEOTIDE SEQUENCE</scope>
    <source>
        <strain evidence="1">Japan</strain>
    </source>
</reference>
<accession>A0A8S9YMS0</accession>
<gene>
    <name evidence="1" type="ORF">EG68_09349</name>
</gene>
<evidence type="ECO:0000313" key="2">
    <source>
        <dbReference type="Proteomes" id="UP000822476"/>
    </source>
</evidence>
<dbReference type="Proteomes" id="UP000822476">
    <property type="component" value="Unassembled WGS sequence"/>
</dbReference>
<dbReference type="EMBL" id="JTDE01005387">
    <property type="protein sequence ID" value="KAF7249902.1"/>
    <property type="molecule type" value="Genomic_DNA"/>
</dbReference>
<keyword evidence="2" id="KW-1185">Reference proteome</keyword>
<name>A0A8S9YMS0_9TREM</name>
<sequence>MNAPFCFGPIVFVHICLRDSCRNTRARRRLHCSDILKVLCERDSRNMSNCIFEGFRRYLTRDGKFQNLAKNWTDSSSGLCRLPENVEKLKISRIVWSVWGIERPIIAKIFFA</sequence>